<dbReference type="CDD" id="cd02966">
    <property type="entry name" value="TlpA_like_family"/>
    <property type="match status" value="1"/>
</dbReference>
<dbReference type="InterPro" id="IPR050553">
    <property type="entry name" value="Thioredoxin_ResA/DsbE_sf"/>
</dbReference>
<dbReference type="SUPFAM" id="SSF52833">
    <property type="entry name" value="Thioredoxin-like"/>
    <property type="match status" value="1"/>
</dbReference>
<proteinExistence type="predicted"/>
<evidence type="ECO:0000256" key="3">
    <source>
        <dbReference type="ARBA" id="ARBA00023157"/>
    </source>
</evidence>
<dbReference type="Pfam" id="PF00578">
    <property type="entry name" value="AhpC-TSA"/>
    <property type="match status" value="1"/>
</dbReference>
<comment type="subcellular location">
    <subcellularLocation>
        <location evidence="1">Cell envelope</location>
    </subcellularLocation>
</comment>
<gene>
    <name evidence="5" type="ORF">ECE50_004225</name>
</gene>
<comment type="caution">
    <text evidence="5">The sequence shown here is derived from an EMBL/GenBank/DDBJ whole genome shotgun (WGS) entry which is preliminary data.</text>
</comment>
<dbReference type="Proteomes" id="UP000281028">
    <property type="component" value="Unassembled WGS sequence"/>
</dbReference>
<dbReference type="InterPro" id="IPR017937">
    <property type="entry name" value="Thioredoxin_CS"/>
</dbReference>
<sequence length="396" mass="43789">MKKYLLFLGCLAAISAHAQQDKKQKLTTQKEEKAVVTGFLKNAPNDSIITLYEPYSGEVDTAFIKNQRFTLNMPMPKGGSMYILKVGRNPDPKTGGMILYLESGKMHIEGNGTTLKNVKLSGDKWAKEWMEVADFLDESKGSGKILAETKAKYFKAMEIGDEDAADEYNRVGDSLMKIQNRKIRSFIQSHPNSGVTGYLATCYIKNRKERDSIVAGMGEHAKSSRIMKRFLFPGKYDPRPMTLSVDTASAPSGKKGVITIGKAAPDFSVPDADGKMLSLADFKGKYLFIDFWASWCGPCKPQIPFLKAANEKFKDKNFVMLAVSLDSKKEAWTKAIEKHELTWLNASHLKGWAEPVAVAYGISAIPSNVLIGPDGTVLAMGLYGDMIEKQLEALIK</sequence>
<evidence type="ECO:0000256" key="1">
    <source>
        <dbReference type="ARBA" id="ARBA00004196"/>
    </source>
</evidence>
<dbReference type="PROSITE" id="PS51352">
    <property type="entry name" value="THIOREDOXIN_2"/>
    <property type="match status" value="1"/>
</dbReference>
<dbReference type="GO" id="GO:0016491">
    <property type="term" value="F:oxidoreductase activity"/>
    <property type="evidence" value="ECO:0007669"/>
    <property type="project" value="InterPro"/>
</dbReference>
<dbReference type="PANTHER" id="PTHR42852:SF6">
    <property type="entry name" value="THIOL:DISULFIDE INTERCHANGE PROTEIN DSBE"/>
    <property type="match status" value="1"/>
</dbReference>
<dbReference type="Pfam" id="PF14289">
    <property type="entry name" value="DUF4369"/>
    <property type="match status" value="1"/>
</dbReference>
<dbReference type="PROSITE" id="PS00194">
    <property type="entry name" value="THIOREDOXIN_1"/>
    <property type="match status" value="1"/>
</dbReference>
<evidence type="ECO:0000256" key="2">
    <source>
        <dbReference type="ARBA" id="ARBA00022748"/>
    </source>
</evidence>
<accession>A0A3S1DQ85</accession>
<dbReference type="GO" id="GO:0030313">
    <property type="term" value="C:cell envelope"/>
    <property type="evidence" value="ECO:0007669"/>
    <property type="project" value="UniProtKB-SubCell"/>
</dbReference>
<dbReference type="InterPro" id="IPR013766">
    <property type="entry name" value="Thioredoxin_domain"/>
</dbReference>
<evidence type="ECO:0000313" key="5">
    <source>
        <dbReference type="EMBL" id="NSL86024.1"/>
    </source>
</evidence>
<evidence type="ECO:0000256" key="4">
    <source>
        <dbReference type="ARBA" id="ARBA00023284"/>
    </source>
</evidence>
<name>A0A3S1DQ85_9BACT</name>
<keyword evidence="4" id="KW-0676">Redox-active center</keyword>
<organism evidence="5 6">
    <name type="scientific">Chitinophaga solisilvae</name>
    <dbReference type="NCBI Taxonomy" id="1233460"/>
    <lineage>
        <taxon>Bacteria</taxon>
        <taxon>Pseudomonadati</taxon>
        <taxon>Bacteroidota</taxon>
        <taxon>Chitinophagia</taxon>
        <taxon>Chitinophagales</taxon>
        <taxon>Chitinophagaceae</taxon>
        <taxon>Chitinophaga</taxon>
    </lineage>
</organism>
<evidence type="ECO:0000313" key="6">
    <source>
        <dbReference type="Proteomes" id="UP000281028"/>
    </source>
</evidence>
<dbReference type="GO" id="GO:0016209">
    <property type="term" value="F:antioxidant activity"/>
    <property type="evidence" value="ECO:0007669"/>
    <property type="project" value="InterPro"/>
</dbReference>
<dbReference type="OrthoDB" id="744041at2"/>
<dbReference type="GO" id="GO:0017004">
    <property type="term" value="P:cytochrome complex assembly"/>
    <property type="evidence" value="ECO:0007669"/>
    <property type="project" value="UniProtKB-KW"/>
</dbReference>
<keyword evidence="6" id="KW-1185">Reference proteome</keyword>
<dbReference type="Gene3D" id="3.40.30.10">
    <property type="entry name" value="Glutaredoxin"/>
    <property type="match status" value="1"/>
</dbReference>
<keyword evidence="3" id="KW-1015">Disulfide bond</keyword>
<dbReference type="InterPro" id="IPR036249">
    <property type="entry name" value="Thioredoxin-like_sf"/>
</dbReference>
<reference evidence="5" key="1">
    <citation type="submission" date="2020-05" db="EMBL/GenBank/DDBJ databases">
        <title>Chitinophaga laudate sp. nov., isolated from a tropical peat swamp.</title>
        <authorList>
            <person name="Goh C.B.S."/>
            <person name="Lee M.S."/>
            <person name="Parimannan S."/>
            <person name="Pasbakhsh P."/>
            <person name="Yule C.M."/>
            <person name="Rajandas H."/>
            <person name="Loke S."/>
            <person name="Croft L."/>
            <person name="Tan J.B.L."/>
        </authorList>
    </citation>
    <scope>NUCLEOTIDE SEQUENCE</scope>
    <source>
        <strain evidence="5">Mgbs1</strain>
    </source>
</reference>
<protein>
    <submittedName>
        <fullName evidence="5">AhpC/TSA family protein</fullName>
    </submittedName>
</protein>
<dbReference type="InterPro" id="IPR000866">
    <property type="entry name" value="AhpC/TSA"/>
</dbReference>
<dbReference type="InterPro" id="IPR025380">
    <property type="entry name" value="DUF4369"/>
</dbReference>
<dbReference type="AlphaFoldDB" id="A0A3S1DQ85"/>
<dbReference type="EMBL" id="RIAR02000001">
    <property type="protein sequence ID" value="NSL86024.1"/>
    <property type="molecule type" value="Genomic_DNA"/>
</dbReference>
<dbReference type="PANTHER" id="PTHR42852">
    <property type="entry name" value="THIOL:DISULFIDE INTERCHANGE PROTEIN DSBE"/>
    <property type="match status" value="1"/>
</dbReference>
<keyword evidence="2" id="KW-0201">Cytochrome c-type biogenesis</keyword>